<feature type="domain" description="Reverse transcriptase" evidence="2">
    <location>
        <begin position="1"/>
        <end position="329"/>
    </location>
</feature>
<accession>A0ABQ6FIN2</accession>
<evidence type="ECO:0000313" key="3">
    <source>
        <dbReference type="EMBL" id="GLT24241.1"/>
    </source>
</evidence>
<comment type="caution">
    <text evidence="3">The sequence shown here is derived from an EMBL/GenBank/DDBJ whole genome shotgun (WGS) entry which is preliminary data.</text>
</comment>
<comment type="similarity">
    <text evidence="1">Belongs to the bacterial reverse transcriptase family.</text>
</comment>
<evidence type="ECO:0000313" key="4">
    <source>
        <dbReference type="Proteomes" id="UP001157167"/>
    </source>
</evidence>
<dbReference type="RefSeq" id="WP_284189404.1">
    <property type="nucleotide sequence ID" value="NZ_BSPX01000079.1"/>
</dbReference>
<dbReference type="SUPFAM" id="SSF56672">
    <property type="entry name" value="DNA/RNA polymerases"/>
    <property type="match status" value="1"/>
</dbReference>
<evidence type="ECO:0000259" key="2">
    <source>
        <dbReference type="PROSITE" id="PS50878"/>
    </source>
</evidence>
<organism evidence="3 4">
    <name type="scientific">Zoogloea oryzae</name>
    <dbReference type="NCBI Taxonomy" id="310767"/>
    <lineage>
        <taxon>Bacteria</taxon>
        <taxon>Pseudomonadati</taxon>
        <taxon>Pseudomonadota</taxon>
        <taxon>Betaproteobacteria</taxon>
        <taxon>Rhodocyclales</taxon>
        <taxon>Zoogloeaceae</taxon>
        <taxon>Zoogloea</taxon>
    </lineage>
</organism>
<sequence length="426" mass="49053">MKKEKHPWYKPRGYVHFDAPLGLVGAEKLAQNPDKVARHSFYPFIRYGVTTQKVAKNSVTRKVYRKDPKLRHIAFASHADAHIYAYYSHVLGAAYEERIKCYGLGGSVLAFRSLGKSNIEFANDAFNEICRVGECFVFATDITGFFDNLDHQILKKAWIDLVGFESLPKDHYAVFRSLTNYSYVIKGELFDLLGFSENNAPRAPSRFCSPRDFREKVRYSGLVRRHGEVKGIPQGSPISAMLSNLYLLEFDRVLRAEVASRGGTYYRYCDDILCVIPFGNEVGVLELVENLISKFGLKINEKKTESIFFREIAGVLVAERPLQYLGFTFDGSRKLIRSAAFAKFSEKYRRGVSLARQTARKYKFTKGVKGVWRRQLYERYSHLGKRNFIRYGLRAAAVMQSRGIRRQLRPLWPRLLKRIEDANSRI</sequence>
<dbReference type="InterPro" id="IPR051083">
    <property type="entry name" value="GrpII_Intron_Splice-Mob/Def"/>
</dbReference>
<protein>
    <recommendedName>
        <fullName evidence="2">Reverse transcriptase domain-containing protein</fullName>
    </recommendedName>
</protein>
<dbReference type="InterPro" id="IPR043502">
    <property type="entry name" value="DNA/RNA_pol_sf"/>
</dbReference>
<dbReference type="PROSITE" id="PS50878">
    <property type="entry name" value="RT_POL"/>
    <property type="match status" value="1"/>
</dbReference>
<evidence type="ECO:0000256" key="1">
    <source>
        <dbReference type="ARBA" id="ARBA00034120"/>
    </source>
</evidence>
<dbReference type="Pfam" id="PF00078">
    <property type="entry name" value="RVT_1"/>
    <property type="match status" value="1"/>
</dbReference>
<dbReference type="InterPro" id="IPR000477">
    <property type="entry name" value="RT_dom"/>
</dbReference>
<dbReference type="Proteomes" id="UP001157167">
    <property type="component" value="Unassembled WGS sequence"/>
</dbReference>
<dbReference type="NCBIfam" id="NF041746">
    <property type="entry name" value="Drt2"/>
    <property type="match status" value="1"/>
</dbReference>
<proteinExistence type="inferred from homology"/>
<keyword evidence="4" id="KW-1185">Reference proteome</keyword>
<name>A0ABQ6FIN2_9RHOO</name>
<dbReference type="PANTHER" id="PTHR34047">
    <property type="entry name" value="NUCLEAR INTRON MATURASE 1, MITOCHONDRIAL-RELATED"/>
    <property type="match status" value="1"/>
</dbReference>
<dbReference type="CDD" id="cd01651">
    <property type="entry name" value="RT_G2_intron"/>
    <property type="match status" value="1"/>
</dbReference>
<reference evidence="4" key="1">
    <citation type="journal article" date="2019" name="Int. J. Syst. Evol. Microbiol.">
        <title>The Global Catalogue of Microorganisms (GCM) 10K type strain sequencing project: providing services to taxonomists for standard genome sequencing and annotation.</title>
        <authorList>
            <consortium name="The Broad Institute Genomics Platform"/>
            <consortium name="The Broad Institute Genome Sequencing Center for Infectious Disease"/>
            <person name="Wu L."/>
            <person name="Ma J."/>
        </authorList>
    </citation>
    <scope>NUCLEOTIDE SEQUENCE [LARGE SCALE GENOMIC DNA]</scope>
    <source>
        <strain evidence="4">NBRC 102407</strain>
    </source>
</reference>
<dbReference type="PANTHER" id="PTHR34047:SF8">
    <property type="entry name" value="PROTEIN YKFC"/>
    <property type="match status" value="1"/>
</dbReference>
<dbReference type="EMBL" id="BSPX01000079">
    <property type="protein sequence ID" value="GLT24241.1"/>
    <property type="molecule type" value="Genomic_DNA"/>
</dbReference>
<gene>
    <name evidence="3" type="ORF">GCM10007933_37150</name>
</gene>